<feature type="domain" description="CMP/dCMP-type deaminase" evidence="9">
    <location>
        <begin position="4"/>
        <end position="113"/>
    </location>
</feature>
<dbReference type="PANTHER" id="PTHR11079:SF202">
    <property type="entry name" value="TRNA-SPECIFIC ADENOSINE DEAMINASE"/>
    <property type="match status" value="1"/>
</dbReference>
<feature type="binding site" evidence="8">
    <location>
        <position position="85"/>
    </location>
    <ligand>
        <name>Zn(2+)</name>
        <dbReference type="ChEBI" id="CHEBI:29105"/>
        <note>catalytic</note>
    </ligand>
</feature>
<organism evidence="10 11">
    <name type="scientific">Erythrobacter longus</name>
    <dbReference type="NCBI Taxonomy" id="1044"/>
    <lineage>
        <taxon>Bacteria</taxon>
        <taxon>Pseudomonadati</taxon>
        <taxon>Pseudomonadota</taxon>
        <taxon>Alphaproteobacteria</taxon>
        <taxon>Sphingomonadales</taxon>
        <taxon>Erythrobacteraceae</taxon>
        <taxon>Erythrobacter/Porphyrobacter group</taxon>
        <taxon>Erythrobacter</taxon>
    </lineage>
</organism>
<dbReference type="PROSITE" id="PS00903">
    <property type="entry name" value="CYT_DCMP_DEAMINASES_1"/>
    <property type="match status" value="1"/>
</dbReference>
<dbReference type="AlphaFoldDB" id="A0A074MUU7"/>
<dbReference type="SUPFAM" id="SSF53927">
    <property type="entry name" value="Cytidine deaminase-like"/>
    <property type="match status" value="1"/>
</dbReference>
<sequence length="151" mass="16237">MTRWPIPQPMQTALDAARKAAQAGEVPVGAVIVKDGEIIAVAANATRVPPDPTGHAEIRAIRLAAQALDDDRLTDCDLYVTLEPCAMCAGAIAHARVARLYYGASDPKGGGVEHGARVFEQEQCMHAPEVYTGLGEAEAAELLRDFFRERR</sequence>
<comment type="cofactor">
    <cofactor evidence="8">
        <name>Zn(2+)</name>
        <dbReference type="ChEBI" id="CHEBI:29105"/>
    </cofactor>
    <text evidence="8">Binds 1 zinc ion per subunit.</text>
</comment>
<dbReference type="HAMAP" id="MF_00972">
    <property type="entry name" value="tRNA_aden_deaminase"/>
    <property type="match status" value="1"/>
</dbReference>
<dbReference type="InterPro" id="IPR058535">
    <property type="entry name" value="MafB19-deam"/>
</dbReference>
<evidence type="ECO:0000256" key="4">
    <source>
        <dbReference type="ARBA" id="ARBA00022723"/>
    </source>
</evidence>
<comment type="function">
    <text evidence="8">Catalyzes the deamination of adenosine to inosine at the wobble position 34 of tRNA(Arg2).</text>
</comment>
<feature type="active site" description="Proton donor" evidence="8">
    <location>
        <position position="57"/>
    </location>
</feature>
<dbReference type="OrthoDB" id="9802676at2"/>
<dbReference type="InterPro" id="IPR016192">
    <property type="entry name" value="APOBEC/CMP_deaminase_Zn-bd"/>
</dbReference>
<dbReference type="Pfam" id="PF14437">
    <property type="entry name" value="MafB19-deam"/>
    <property type="match status" value="1"/>
</dbReference>
<protein>
    <recommendedName>
        <fullName evidence="8">tRNA-specific adenosine deaminase</fullName>
        <ecNumber evidence="8">3.5.4.33</ecNumber>
    </recommendedName>
</protein>
<gene>
    <name evidence="8" type="primary">tadA</name>
    <name evidence="10" type="ORF">EH31_12155</name>
</gene>
<keyword evidence="4 8" id="KW-0479">Metal-binding</keyword>
<dbReference type="Gene3D" id="3.40.140.10">
    <property type="entry name" value="Cytidine Deaminase, domain 2"/>
    <property type="match status" value="1"/>
</dbReference>
<dbReference type="EC" id="3.5.4.33" evidence="8"/>
<evidence type="ECO:0000256" key="1">
    <source>
        <dbReference type="ARBA" id="ARBA00010669"/>
    </source>
</evidence>
<keyword evidence="11" id="KW-1185">Reference proteome</keyword>
<dbReference type="PANTHER" id="PTHR11079">
    <property type="entry name" value="CYTOSINE DEAMINASE FAMILY MEMBER"/>
    <property type="match status" value="1"/>
</dbReference>
<name>A0A074MUU7_ERYLO</name>
<accession>A0A074MUU7</accession>
<dbReference type="eggNOG" id="COG0590">
    <property type="taxonomic scope" value="Bacteria"/>
</dbReference>
<dbReference type="InterPro" id="IPR016193">
    <property type="entry name" value="Cytidine_deaminase-like"/>
</dbReference>
<evidence type="ECO:0000256" key="5">
    <source>
        <dbReference type="ARBA" id="ARBA00022801"/>
    </source>
</evidence>
<dbReference type="Proteomes" id="UP000027647">
    <property type="component" value="Unassembled WGS sequence"/>
</dbReference>
<keyword evidence="3 8" id="KW-0819">tRNA processing</keyword>
<dbReference type="InterPro" id="IPR002125">
    <property type="entry name" value="CMP_dCMP_dom"/>
</dbReference>
<evidence type="ECO:0000256" key="3">
    <source>
        <dbReference type="ARBA" id="ARBA00022694"/>
    </source>
</evidence>
<dbReference type="STRING" id="1044.EH31_12155"/>
<comment type="subunit">
    <text evidence="2 8">Homodimer.</text>
</comment>
<evidence type="ECO:0000256" key="7">
    <source>
        <dbReference type="ARBA" id="ARBA00048045"/>
    </source>
</evidence>
<comment type="caution">
    <text evidence="10">The sequence shown here is derived from an EMBL/GenBank/DDBJ whole genome shotgun (WGS) entry which is preliminary data.</text>
</comment>
<proteinExistence type="inferred from homology"/>
<evidence type="ECO:0000256" key="6">
    <source>
        <dbReference type="ARBA" id="ARBA00022833"/>
    </source>
</evidence>
<keyword evidence="5 8" id="KW-0378">Hydrolase</keyword>
<dbReference type="PROSITE" id="PS51747">
    <property type="entry name" value="CYT_DCMP_DEAMINASES_2"/>
    <property type="match status" value="1"/>
</dbReference>
<evidence type="ECO:0000259" key="9">
    <source>
        <dbReference type="PROSITE" id="PS51747"/>
    </source>
</evidence>
<dbReference type="CDD" id="cd01285">
    <property type="entry name" value="nucleoside_deaminase"/>
    <property type="match status" value="1"/>
</dbReference>
<feature type="binding site" evidence="8">
    <location>
        <position position="55"/>
    </location>
    <ligand>
        <name>Zn(2+)</name>
        <dbReference type="ChEBI" id="CHEBI:29105"/>
        <note>catalytic</note>
    </ligand>
</feature>
<dbReference type="GO" id="GO:0002100">
    <property type="term" value="P:tRNA wobble adenosine to inosine editing"/>
    <property type="evidence" value="ECO:0007669"/>
    <property type="project" value="UniProtKB-UniRule"/>
</dbReference>
<dbReference type="GO" id="GO:0008270">
    <property type="term" value="F:zinc ion binding"/>
    <property type="evidence" value="ECO:0007669"/>
    <property type="project" value="UniProtKB-UniRule"/>
</dbReference>
<comment type="catalytic activity">
    <reaction evidence="7 8">
        <text>adenosine(34) in tRNA + H2O + H(+) = inosine(34) in tRNA + NH4(+)</text>
        <dbReference type="Rhea" id="RHEA:43168"/>
        <dbReference type="Rhea" id="RHEA-COMP:10373"/>
        <dbReference type="Rhea" id="RHEA-COMP:10374"/>
        <dbReference type="ChEBI" id="CHEBI:15377"/>
        <dbReference type="ChEBI" id="CHEBI:15378"/>
        <dbReference type="ChEBI" id="CHEBI:28938"/>
        <dbReference type="ChEBI" id="CHEBI:74411"/>
        <dbReference type="ChEBI" id="CHEBI:82852"/>
        <dbReference type="EC" id="3.5.4.33"/>
    </reaction>
</comment>
<keyword evidence="6 8" id="KW-0862">Zinc</keyword>
<dbReference type="InterPro" id="IPR028883">
    <property type="entry name" value="tRNA_aden_deaminase"/>
</dbReference>
<dbReference type="GO" id="GO:0052717">
    <property type="term" value="F:tRNA-specific adenosine-34 deaminase activity"/>
    <property type="evidence" value="ECO:0007669"/>
    <property type="project" value="UniProtKB-UniRule"/>
</dbReference>
<evidence type="ECO:0000313" key="10">
    <source>
        <dbReference type="EMBL" id="KEO89392.1"/>
    </source>
</evidence>
<evidence type="ECO:0000256" key="8">
    <source>
        <dbReference type="HAMAP-Rule" id="MF_00972"/>
    </source>
</evidence>
<dbReference type="RefSeq" id="WP_034960530.1">
    <property type="nucleotide sequence ID" value="NZ_JMIW01000005.1"/>
</dbReference>
<comment type="similarity">
    <text evidence="1">Belongs to the cytidine and deoxycytidylate deaminase family. ADAT2 subfamily.</text>
</comment>
<evidence type="ECO:0000256" key="2">
    <source>
        <dbReference type="ARBA" id="ARBA00011738"/>
    </source>
</evidence>
<reference evidence="10 11" key="1">
    <citation type="submission" date="2014-04" db="EMBL/GenBank/DDBJ databases">
        <title>A comprehensive comparison of genomes of Erythrobacter spp. strains.</title>
        <authorList>
            <person name="Zheng Q."/>
        </authorList>
    </citation>
    <scope>NUCLEOTIDE SEQUENCE [LARGE SCALE GENOMIC DNA]</scope>
    <source>
        <strain evidence="10 11">DSM 6997</strain>
    </source>
</reference>
<evidence type="ECO:0000313" key="11">
    <source>
        <dbReference type="Proteomes" id="UP000027647"/>
    </source>
</evidence>
<dbReference type="EMBL" id="JMIW01000005">
    <property type="protein sequence ID" value="KEO89392.1"/>
    <property type="molecule type" value="Genomic_DNA"/>
</dbReference>
<feature type="binding site" evidence="8">
    <location>
        <position position="88"/>
    </location>
    <ligand>
        <name>Zn(2+)</name>
        <dbReference type="ChEBI" id="CHEBI:29105"/>
        <note>catalytic</note>
    </ligand>
</feature>